<organism evidence="2 3">
    <name type="scientific">Plakobranchus ocellatus</name>
    <dbReference type="NCBI Taxonomy" id="259542"/>
    <lineage>
        <taxon>Eukaryota</taxon>
        <taxon>Metazoa</taxon>
        <taxon>Spiralia</taxon>
        <taxon>Lophotrochozoa</taxon>
        <taxon>Mollusca</taxon>
        <taxon>Gastropoda</taxon>
        <taxon>Heterobranchia</taxon>
        <taxon>Euthyneura</taxon>
        <taxon>Panpulmonata</taxon>
        <taxon>Sacoglossa</taxon>
        <taxon>Placobranchoidea</taxon>
        <taxon>Plakobranchidae</taxon>
        <taxon>Plakobranchus</taxon>
    </lineage>
</organism>
<keyword evidence="1" id="KW-0812">Transmembrane</keyword>
<accession>A0AAV3ZVW2</accession>
<sequence length="84" mass="9200">MVGFTKITEEKDRMYTGMLLVSSICALQCIVIRVSYHGILPVNHVCTSLTAAVSDTDCACAECAPQPIICDYSYHMICPALGRR</sequence>
<name>A0AAV3ZVW2_9GAST</name>
<feature type="transmembrane region" description="Helical" evidence="1">
    <location>
        <begin position="15"/>
        <end position="36"/>
    </location>
</feature>
<evidence type="ECO:0000256" key="1">
    <source>
        <dbReference type="SAM" id="Phobius"/>
    </source>
</evidence>
<keyword evidence="1" id="KW-1133">Transmembrane helix</keyword>
<evidence type="ECO:0000313" key="3">
    <source>
        <dbReference type="Proteomes" id="UP000735302"/>
    </source>
</evidence>
<comment type="caution">
    <text evidence="2">The sequence shown here is derived from an EMBL/GenBank/DDBJ whole genome shotgun (WGS) entry which is preliminary data.</text>
</comment>
<reference evidence="2 3" key="1">
    <citation type="journal article" date="2021" name="Elife">
        <title>Chloroplast acquisition without the gene transfer in kleptoplastic sea slugs, Plakobranchus ocellatus.</title>
        <authorList>
            <person name="Maeda T."/>
            <person name="Takahashi S."/>
            <person name="Yoshida T."/>
            <person name="Shimamura S."/>
            <person name="Takaki Y."/>
            <person name="Nagai Y."/>
            <person name="Toyoda A."/>
            <person name="Suzuki Y."/>
            <person name="Arimoto A."/>
            <person name="Ishii H."/>
            <person name="Satoh N."/>
            <person name="Nishiyama T."/>
            <person name="Hasebe M."/>
            <person name="Maruyama T."/>
            <person name="Minagawa J."/>
            <person name="Obokata J."/>
            <person name="Shigenobu S."/>
        </authorList>
    </citation>
    <scope>NUCLEOTIDE SEQUENCE [LARGE SCALE GENOMIC DNA]</scope>
</reference>
<keyword evidence="3" id="KW-1185">Reference proteome</keyword>
<keyword evidence="1" id="KW-0472">Membrane</keyword>
<protein>
    <submittedName>
        <fullName evidence="2">Uncharacterized protein</fullName>
    </submittedName>
</protein>
<proteinExistence type="predicted"/>
<dbReference type="AlphaFoldDB" id="A0AAV3ZVW2"/>
<gene>
    <name evidence="2" type="ORF">PoB_002582000</name>
</gene>
<evidence type="ECO:0000313" key="2">
    <source>
        <dbReference type="EMBL" id="GFN99314.1"/>
    </source>
</evidence>
<dbReference type="EMBL" id="BLXT01002992">
    <property type="protein sequence ID" value="GFN99314.1"/>
    <property type="molecule type" value="Genomic_DNA"/>
</dbReference>
<dbReference type="Proteomes" id="UP000735302">
    <property type="component" value="Unassembled WGS sequence"/>
</dbReference>